<evidence type="ECO:0000256" key="2">
    <source>
        <dbReference type="ARBA" id="ARBA00022803"/>
    </source>
</evidence>
<dbReference type="InterPro" id="IPR019734">
    <property type="entry name" value="TPR_rpt"/>
</dbReference>
<accession>A0A1H1JZ42</accession>
<proteinExistence type="predicted"/>
<keyword evidence="1" id="KW-0677">Repeat</keyword>
<sequence>MKLTRSLPAALISGAAACRLGAAVSLLILAACTTTVKQSFGPVAPVSSPATLSLKGELHVAEAALESGNVDLATTIYMQIVQSNPDSVPGLTGLGDTLYAQGDYTRANVYYNKALSLDPNALPAMTGNARVAIRQRRLGDAVADYRRVLAQSPNDPMAAAGLGTALDMQGHHDEAQAVLRNALLDNPGDPRLQTDLGLSLVVAGKPREGANVLLDVTRFPAAPAEARQNLAMAYGMLGNNEAAEKILDADLPKKSTQDNLRYYAMQRMRLAEVQGNPAGPGRTSLATEKKAQ</sequence>
<dbReference type="EMBL" id="FNKX01000002">
    <property type="protein sequence ID" value="SDR55019.1"/>
    <property type="molecule type" value="Genomic_DNA"/>
</dbReference>
<dbReference type="AlphaFoldDB" id="A0A1H1JZ42"/>
<feature type="repeat" description="TPR" evidence="3">
    <location>
        <begin position="88"/>
        <end position="121"/>
    </location>
</feature>
<dbReference type="SMART" id="SM00028">
    <property type="entry name" value="TPR"/>
    <property type="match status" value="4"/>
</dbReference>
<evidence type="ECO:0000313" key="5">
    <source>
        <dbReference type="Proteomes" id="UP000199365"/>
    </source>
</evidence>
<evidence type="ECO:0000313" key="4">
    <source>
        <dbReference type="EMBL" id="SDR55019.1"/>
    </source>
</evidence>
<dbReference type="RefSeq" id="WP_090809305.1">
    <property type="nucleotide sequence ID" value="NZ_FNKX01000002.1"/>
</dbReference>
<evidence type="ECO:0000256" key="3">
    <source>
        <dbReference type="PROSITE-ProRule" id="PRU00339"/>
    </source>
</evidence>
<gene>
    <name evidence="4" type="ORF">SAMN05445850_5985</name>
</gene>
<organism evidence="4 5">
    <name type="scientific">Paraburkholderia tuberum</name>
    <dbReference type="NCBI Taxonomy" id="157910"/>
    <lineage>
        <taxon>Bacteria</taxon>
        <taxon>Pseudomonadati</taxon>
        <taxon>Pseudomonadota</taxon>
        <taxon>Betaproteobacteria</taxon>
        <taxon>Burkholderiales</taxon>
        <taxon>Burkholderiaceae</taxon>
        <taxon>Paraburkholderia</taxon>
    </lineage>
</organism>
<name>A0A1H1JZ42_9BURK</name>
<protein>
    <submittedName>
        <fullName evidence="4">Flp pilus assembly protein TadD, contains TPR repeats</fullName>
    </submittedName>
</protein>
<keyword evidence="5" id="KW-1185">Reference proteome</keyword>
<dbReference type="InterPro" id="IPR011990">
    <property type="entry name" value="TPR-like_helical_dom_sf"/>
</dbReference>
<dbReference type="InterPro" id="IPR051012">
    <property type="entry name" value="CellSynth/LPSAsmb/PSIAsmb"/>
</dbReference>
<dbReference type="PANTHER" id="PTHR45586:SF1">
    <property type="entry name" value="LIPOPOLYSACCHARIDE ASSEMBLY PROTEIN B"/>
    <property type="match status" value="1"/>
</dbReference>
<dbReference type="SUPFAM" id="SSF48452">
    <property type="entry name" value="TPR-like"/>
    <property type="match status" value="1"/>
</dbReference>
<dbReference type="Pfam" id="PF07719">
    <property type="entry name" value="TPR_2"/>
    <property type="match status" value="1"/>
</dbReference>
<dbReference type="Proteomes" id="UP000199365">
    <property type="component" value="Unassembled WGS sequence"/>
</dbReference>
<dbReference type="PROSITE" id="PS51257">
    <property type="entry name" value="PROKAR_LIPOPROTEIN"/>
    <property type="match status" value="1"/>
</dbReference>
<evidence type="ECO:0000256" key="1">
    <source>
        <dbReference type="ARBA" id="ARBA00022737"/>
    </source>
</evidence>
<dbReference type="InterPro" id="IPR013105">
    <property type="entry name" value="TPR_2"/>
</dbReference>
<dbReference type="Gene3D" id="1.25.40.10">
    <property type="entry name" value="Tetratricopeptide repeat domain"/>
    <property type="match status" value="1"/>
</dbReference>
<reference evidence="5" key="1">
    <citation type="submission" date="2016-10" db="EMBL/GenBank/DDBJ databases">
        <authorList>
            <person name="Varghese N."/>
            <person name="Submissions S."/>
        </authorList>
    </citation>
    <scope>NUCLEOTIDE SEQUENCE [LARGE SCALE GENOMIC DNA]</scope>
    <source>
        <strain evidence="5">DUS833</strain>
    </source>
</reference>
<dbReference type="PROSITE" id="PS50005">
    <property type="entry name" value="TPR"/>
    <property type="match status" value="1"/>
</dbReference>
<dbReference type="PANTHER" id="PTHR45586">
    <property type="entry name" value="TPR REPEAT-CONTAINING PROTEIN PA4667"/>
    <property type="match status" value="1"/>
</dbReference>
<dbReference type="Pfam" id="PF14559">
    <property type="entry name" value="TPR_19"/>
    <property type="match status" value="1"/>
</dbReference>
<dbReference type="STRING" id="157910.SAMN05445850_5985"/>
<keyword evidence="2 3" id="KW-0802">TPR repeat</keyword>